<dbReference type="EMBL" id="AEQN01000028">
    <property type="protein sequence ID" value="EFV00703.1"/>
    <property type="molecule type" value="Genomic_DNA"/>
</dbReference>
<name>E6MJG7_9FIRM</name>
<dbReference type="HOGENOM" id="CLU_044437_0_0_9"/>
<gene>
    <name evidence="1" type="ORF">HMP0721_2152</name>
</gene>
<dbReference type="STRING" id="887929.HMP0721_2152"/>
<protein>
    <submittedName>
        <fullName evidence="1">Uncharacterized protein</fullName>
    </submittedName>
</protein>
<comment type="caution">
    <text evidence="1">The sequence shown here is derived from an EMBL/GenBank/DDBJ whole genome shotgun (WGS) entry which is preliminary data.</text>
</comment>
<evidence type="ECO:0000313" key="1">
    <source>
        <dbReference type="EMBL" id="EFV00703.1"/>
    </source>
</evidence>
<accession>E6MJG7</accession>
<sequence length="481" mass="53465">MNSTENECNAILGLDITEDRFSFTSSIESAIIKAKGELADLQETIASVQKMKSDCDKRDYALAASSGALCGIINIFLVGEPGESPFGGITDKWFANRTIDFAKFCGWDGKDNGALSSAINFLEKKFKIPYDQRGAGDVGSIVFDLNSVNHHFKSLGHNSTLLGLFFSILDQFATPNQAHFISGGELIALQNADGSFELKGDSTPGKLFCGFVNWFGHLISDVSGSSGSKGRGMGIPSPFWAWTNDIITIKRTLKIEPSEFDRNLNELALSIYKQGYDIRFQAAQAIPVLINEVLVRLIYAVRRMIQYFKITERSERSETILWQKYEPFSNLSVKRMLMVAHGVFCMMDIGDATIRELAMGGGTFNVTEFALRFNIAGIGRFAISLYGEAKRVVGIRRAESNAAFAEREKYIVESYLDALLLLSEKYADQDLVNFVDDFKNSDMYVKAFGKSGKLAELRGVPEEKILRIKSDIDMYFGGRKQ</sequence>
<proteinExistence type="predicted"/>
<evidence type="ECO:0000313" key="2">
    <source>
        <dbReference type="Proteomes" id="UP000004754"/>
    </source>
</evidence>
<organism evidence="1 2">
    <name type="scientific">Pseudoramibacter alactolyticus ATCC 23263</name>
    <dbReference type="NCBI Taxonomy" id="887929"/>
    <lineage>
        <taxon>Bacteria</taxon>
        <taxon>Bacillati</taxon>
        <taxon>Bacillota</taxon>
        <taxon>Clostridia</taxon>
        <taxon>Eubacteriales</taxon>
        <taxon>Eubacteriaceae</taxon>
        <taxon>Pseudoramibacter</taxon>
    </lineage>
</organism>
<keyword evidence="2" id="KW-1185">Reference proteome</keyword>
<dbReference type="AlphaFoldDB" id="E6MJG7"/>
<dbReference type="OrthoDB" id="1692525at2"/>
<reference evidence="1 2" key="1">
    <citation type="submission" date="2010-12" db="EMBL/GenBank/DDBJ databases">
        <authorList>
            <person name="Muzny D."/>
            <person name="Qin X."/>
            <person name="Deng J."/>
            <person name="Jiang H."/>
            <person name="Liu Y."/>
            <person name="Qu J."/>
            <person name="Song X.-Z."/>
            <person name="Zhang L."/>
            <person name="Thornton R."/>
            <person name="Coyle M."/>
            <person name="Francisco L."/>
            <person name="Jackson L."/>
            <person name="Javaid M."/>
            <person name="Korchina V."/>
            <person name="Kovar C."/>
            <person name="Mata R."/>
            <person name="Mathew T."/>
            <person name="Ngo R."/>
            <person name="Nguyen L."/>
            <person name="Nguyen N."/>
            <person name="Okwuonu G."/>
            <person name="Ongeri F."/>
            <person name="Pham C."/>
            <person name="Simmons D."/>
            <person name="Wilczek-Boney K."/>
            <person name="Hale W."/>
            <person name="Jakkamsetti A."/>
            <person name="Pham P."/>
            <person name="Ruth R."/>
            <person name="San Lucas F."/>
            <person name="Warren J."/>
            <person name="Zhang J."/>
            <person name="Zhao Z."/>
            <person name="Zhou C."/>
            <person name="Zhu D."/>
            <person name="Lee S."/>
            <person name="Bess C."/>
            <person name="Blankenburg K."/>
            <person name="Forbes L."/>
            <person name="Fu Q."/>
            <person name="Gubbala S."/>
            <person name="Hirani K."/>
            <person name="Jayaseelan J.C."/>
            <person name="Lara F."/>
            <person name="Munidasa M."/>
            <person name="Palculict T."/>
            <person name="Patil S."/>
            <person name="Pu L.-L."/>
            <person name="Saada N."/>
            <person name="Tang L."/>
            <person name="Weissenberger G."/>
            <person name="Zhu Y."/>
            <person name="Hemphill L."/>
            <person name="Shang Y."/>
            <person name="Youmans B."/>
            <person name="Ayvaz T."/>
            <person name="Ross M."/>
            <person name="Santibanez J."/>
            <person name="Aqrawi P."/>
            <person name="Gross S."/>
            <person name="Joshi V."/>
            <person name="Fowler G."/>
            <person name="Nazareth L."/>
            <person name="Reid J."/>
            <person name="Worley K."/>
            <person name="Petrosino J."/>
            <person name="Highlander S."/>
            <person name="Gibbs R."/>
        </authorList>
    </citation>
    <scope>NUCLEOTIDE SEQUENCE [LARGE SCALE GENOMIC DNA]</scope>
    <source>
        <strain evidence="1 2">ATCC 23263</strain>
    </source>
</reference>
<dbReference type="Proteomes" id="UP000004754">
    <property type="component" value="Unassembled WGS sequence"/>
</dbReference>
<dbReference type="eggNOG" id="ENOG502Z8G1">
    <property type="taxonomic scope" value="Bacteria"/>
</dbReference>